<keyword evidence="2 4" id="KW-0560">Oxidoreductase</keyword>
<dbReference type="PANTHER" id="PTHR43380:SF1">
    <property type="entry name" value="2-OXOISOVALERATE DEHYDROGENASE SUBUNIT ALPHA, MITOCHONDRIAL"/>
    <property type="match status" value="1"/>
</dbReference>
<keyword evidence="7" id="KW-0670">Pyruvate</keyword>
<name>A0ABN3DEK3_9MICO</name>
<keyword evidence="8" id="KW-1185">Reference proteome</keyword>
<proteinExistence type="inferred from homology"/>
<evidence type="ECO:0000256" key="3">
    <source>
        <dbReference type="ARBA" id="ARBA00023052"/>
    </source>
</evidence>
<dbReference type="InterPro" id="IPR029061">
    <property type="entry name" value="THDP-binding"/>
</dbReference>
<dbReference type="EC" id="1.2.4.4" evidence="4"/>
<evidence type="ECO:0000259" key="6">
    <source>
        <dbReference type="Pfam" id="PF00676"/>
    </source>
</evidence>
<dbReference type="Proteomes" id="UP001500929">
    <property type="component" value="Unassembled WGS sequence"/>
</dbReference>
<protein>
    <recommendedName>
        <fullName evidence="4">2-oxoisovalerate dehydrogenase subunit alpha</fullName>
        <ecNumber evidence="4">1.2.4.4</ecNumber>
    </recommendedName>
    <alternativeName>
        <fullName evidence="4">Branched-chain alpha-keto acid dehydrogenase E1 component alpha chain</fullName>
    </alternativeName>
</protein>
<evidence type="ECO:0000256" key="2">
    <source>
        <dbReference type="ARBA" id="ARBA00023002"/>
    </source>
</evidence>
<keyword evidence="3 4" id="KW-0786">Thiamine pyrophosphate</keyword>
<dbReference type="InterPro" id="IPR001017">
    <property type="entry name" value="DH_E1"/>
</dbReference>
<organism evidence="7 8">
    <name type="scientific">Herbiconiux moechotypicola</name>
    <dbReference type="NCBI Taxonomy" id="637393"/>
    <lineage>
        <taxon>Bacteria</taxon>
        <taxon>Bacillati</taxon>
        <taxon>Actinomycetota</taxon>
        <taxon>Actinomycetes</taxon>
        <taxon>Micrococcales</taxon>
        <taxon>Microbacteriaceae</taxon>
        <taxon>Herbiconiux</taxon>
    </lineage>
</organism>
<dbReference type="Pfam" id="PF00676">
    <property type="entry name" value="E1_dh"/>
    <property type="match status" value="1"/>
</dbReference>
<dbReference type="RefSeq" id="WP_259478675.1">
    <property type="nucleotide sequence ID" value="NZ_BAAAQY010000003.1"/>
</dbReference>
<dbReference type="Gene3D" id="3.40.50.970">
    <property type="match status" value="1"/>
</dbReference>
<evidence type="ECO:0000313" key="8">
    <source>
        <dbReference type="Proteomes" id="UP001500929"/>
    </source>
</evidence>
<evidence type="ECO:0000256" key="4">
    <source>
        <dbReference type="RuleBase" id="RU365014"/>
    </source>
</evidence>
<dbReference type="EMBL" id="BAAAQY010000003">
    <property type="protein sequence ID" value="GAA2228851.1"/>
    <property type="molecule type" value="Genomic_DNA"/>
</dbReference>
<comment type="catalytic activity">
    <reaction evidence="4">
        <text>N(6)-[(R)-lipoyl]-L-lysyl-[protein] + 3-methyl-2-oxobutanoate + H(+) = N(6)-[(R)-S(8)-2-methylpropanoyldihydrolipoyl]-L-lysyl-[protein] + CO2</text>
        <dbReference type="Rhea" id="RHEA:13457"/>
        <dbReference type="Rhea" id="RHEA-COMP:10474"/>
        <dbReference type="Rhea" id="RHEA-COMP:10497"/>
        <dbReference type="ChEBI" id="CHEBI:11851"/>
        <dbReference type="ChEBI" id="CHEBI:15378"/>
        <dbReference type="ChEBI" id="CHEBI:16526"/>
        <dbReference type="ChEBI" id="CHEBI:83099"/>
        <dbReference type="ChEBI" id="CHEBI:83142"/>
        <dbReference type="EC" id="1.2.4.4"/>
    </reaction>
</comment>
<feature type="compositionally biased region" description="Basic and acidic residues" evidence="5">
    <location>
        <begin position="236"/>
        <end position="256"/>
    </location>
</feature>
<feature type="domain" description="Dehydrogenase E1 component" evidence="6">
    <location>
        <begin position="14"/>
        <end position="301"/>
    </location>
</feature>
<dbReference type="PANTHER" id="PTHR43380">
    <property type="entry name" value="2-OXOISOVALERATE DEHYDROGENASE SUBUNIT ALPHA, MITOCHONDRIAL"/>
    <property type="match status" value="1"/>
</dbReference>
<comment type="cofactor">
    <cofactor evidence="1 4">
        <name>thiamine diphosphate</name>
        <dbReference type="ChEBI" id="CHEBI:58937"/>
    </cofactor>
</comment>
<gene>
    <name evidence="7" type="primary">pdhA</name>
    <name evidence="7" type="ORF">GCM10009851_11680</name>
</gene>
<dbReference type="SUPFAM" id="SSF52518">
    <property type="entry name" value="Thiamin diphosphate-binding fold (THDP-binding)"/>
    <property type="match status" value="1"/>
</dbReference>
<sequence>MTLDPAERRSALELMKLSRAVDRYAVGLQRQGVFGTFGEARGQEATLVGAAMALDPAVDWMVPQYRELPALVHHGVPLELLFLLYRYLPAGFTVPTGVNALCNQVSLAAQLPHAVGLAWGLALQKKPGVVLAFVGDGGSSEGDFFEACNLAGVTGAPVVVVVQNNGWAISTPTSRQTRASRIADRASGFGIAGRTVDGNDLDAVHEAVLDAVERARSGGGATLVECLTYRAGAHNTNDDPSRYRDPDEHAERERDDPIERLEGVLRAEGAWNDEREREYTASVRARLDAALDWALAQPEPGADGVFDHVYKNPPARLERQRREQLSGGRE</sequence>
<comment type="similarity">
    <text evidence="4">Belongs to the BCKDHA family.</text>
</comment>
<feature type="compositionally biased region" description="Basic and acidic residues" evidence="5">
    <location>
        <begin position="305"/>
        <end position="330"/>
    </location>
</feature>
<evidence type="ECO:0000313" key="7">
    <source>
        <dbReference type="EMBL" id="GAA2228851.1"/>
    </source>
</evidence>
<comment type="caution">
    <text evidence="7">The sequence shown here is derived from an EMBL/GenBank/DDBJ whole genome shotgun (WGS) entry which is preliminary data.</text>
</comment>
<comment type="function">
    <text evidence="4">The branched-chain alpha-keto dehydrogenase complex catalyzes the overall conversion of alpha-keto acids to acyl-CoA and CO(2). It contains multiple copies of three enzymatic components: branched-chain alpha-keto acid decarboxylase (E1), lipoamide acyltransferase (E2) and lipoamide dehydrogenase (E3).</text>
</comment>
<reference evidence="7 8" key="1">
    <citation type="journal article" date="2019" name="Int. J. Syst. Evol. Microbiol.">
        <title>The Global Catalogue of Microorganisms (GCM) 10K type strain sequencing project: providing services to taxonomists for standard genome sequencing and annotation.</title>
        <authorList>
            <consortium name="The Broad Institute Genomics Platform"/>
            <consortium name="The Broad Institute Genome Sequencing Center for Infectious Disease"/>
            <person name="Wu L."/>
            <person name="Ma J."/>
        </authorList>
    </citation>
    <scope>NUCLEOTIDE SEQUENCE [LARGE SCALE GENOMIC DNA]</scope>
    <source>
        <strain evidence="7 8">JCM 16117</strain>
    </source>
</reference>
<evidence type="ECO:0000256" key="5">
    <source>
        <dbReference type="SAM" id="MobiDB-lite"/>
    </source>
</evidence>
<evidence type="ECO:0000256" key="1">
    <source>
        <dbReference type="ARBA" id="ARBA00001964"/>
    </source>
</evidence>
<feature type="region of interest" description="Disordered" evidence="5">
    <location>
        <begin position="298"/>
        <end position="330"/>
    </location>
</feature>
<dbReference type="InterPro" id="IPR050771">
    <property type="entry name" value="Alpha-ketoacid_DH_E1_comp"/>
</dbReference>
<feature type="region of interest" description="Disordered" evidence="5">
    <location>
        <begin position="234"/>
        <end position="256"/>
    </location>
</feature>
<accession>A0ABN3DEK3</accession>
<dbReference type="CDD" id="cd02000">
    <property type="entry name" value="TPP_E1_PDC_ADC_BCADC"/>
    <property type="match status" value="1"/>
</dbReference>